<dbReference type="PANTHER" id="PTHR11548">
    <property type="entry name" value="THYMIDYLATE SYNTHASE 1"/>
    <property type="match status" value="1"/>
</dbReference>
<evidence type="ECO:0000259" key="4">
    <source>
        <dbReference type="Pfam" id="PF14251"/>
    </source>
</evidence>
<evidence type="ECO:0000313" key="5">
    <source>
        <dbReference type="EMBL" id="OGK24757.1"/>
    </source>
</evidence>
<comment type="caution">
    <text evidence="5">The sequence shown here is derived from an EMBL/GenBank/DDBJ whole genome shotgun (WGS) entry which is preliminary data.</text>
</comment>
<dbReference type="InterPro" id="IPR045097">
    <property type="entry name" value="Thymidate_synth/dCMP_Mease"/>
</dbReference>
<organism evidence="5 6">
    <name type="scientific">Candidatus Roizmanbacteria bacterium RIFCSPHIGHO2_02_FULL_37_24</name>
    <dbReference type="NCBI Taxonomy" id="1802037"/>
    <lineage>
        <taxon>Bacteria</taxon>
        <taxon>Candidatus Roizmaniibacteriota</taxon>
    </lineage>
</organism>
<protein>
    <submittedName>
        <fullName evidence="5">Uncharacterized protein</fullName>
    </submittedName>
</protein>
<dbReference type="Gene3D" id="3.30.572.10">
    <property type="entry name" value="Thymidylate synthase/dCMP hydroxymethylase domain"/>
    <property type="match status" value="1"/>
</dbReference>
<dbReference type="InterPro" id="IPR025595">
    <property type="entry name" value="PterinBD-DUF4346"/>
</dbReference>
<evidence type="ECO:0000313" key="6">
    <source>
        <dbReference type="Proteomes" id="UP000177159"/>
    </source>
</evidence>
<dbReference type="EMBL" id="MFZM01000003">
    <property type="protein sequence ID" value="OGK24757.1"/>
    <property type="molecule type" value="Genomic_DNA"/>
</dbReference>
<sequence length="491" mass="56522">METKLYLSEKYQVILGEESSVALCTCWTDPSGLMRVRDELQQLCQIVGTLYSQEGVSIMLRNLALNPWIRTVLVFSNSPLSNTEIGSAGRRLLKNIWENGPGGLNIHKEISHDVIDVMRQNVEFIDVASLDEVINESRKRKKLKVKKYMKSEEFPEAKRDGDLPWPSERVGWNVRGKKLANTWAHAIDRIVRYGPITETKYGSKQKELQNLTWTVEKENIDDFTIPDWPVNVLEHIGLSESMRRDYMNTYLDPKKPRGVTYTYGNRLRKYKKNVDQIQSIVDKINQFSAPRNAYAITSYPPIDLFQQSPCLTHVQVLVQDHEKLNMFAVFRSHDMMKAALLNAYGLLNLQKYIANKTNKRIGSLSITSISAHIYEEDWQMAKEIVSCSIWGRVKPYFDEKEDIDPRGYVRILILNERLRAELVTPEGEQLMRIEGTTAREIALKIAKLNLLSKPDHYCDVSLELMKAEIALKNNQEYVQDRPLQVGNGAIK</sequence>
<gene>
    <name evidence="5" type="ORF">A3C24_01315</name>
</gene>
<dbReference type="GO" id="GO:0004799">
    <property type="term" value="F:thymidylate synthase activity"/>
    <property type="evidence" value="ECO:0007669"/>
    <property type="project" value="TreeGrafter"/>
</dbReference>
<dbReference type="AlphaFoldDB" id="A0A1F7H042"/>
<evidence type="ECO:0000256" key="2">
    <source>
        <dbReference type="ARBA" id="ARBA00022679"/>
    </source>
</evidence>
<keyword evidence="1" id="KW-0489">Methyltransferase</keyword>
<dbReference type="SUPFAM" id="SSF55831">
    <property type="entry name" value="Thymidylate synthase/dCMP hydroxymethylase"/>
    <property type="match status" value="1"/>
</dbReference>
<dbReference type="Pfam" id="PF14251">
    <property type="entry name" value="PterinBD-DUF4346"/>
    <property type="match status" value="1"/>
</dbReference>
<dbReference type="PANTHER" id="PTHR11548:SF1">
    <property type="entry name" value="THYMIDYLATE SYNTHASE 1"/>
    <property type="match status" value="1"/>
</dbReference>
<name>A0A1F7H042_9BACT</name>
<accession>A0A1F7H042</accession>
<dbReference type="GO" id="GO:0006231">
    <property type="term" value="P:dTMP biosynthetic process"/>
    <property type="evidence" value="ECO:0007669"/>
    <property type="project" value="TreeGrafter"/>
</dbReference>
<dbReference type="GO" id="GO:0032259">
    <property type="term" value="P:methylation"/>
    <property type="evidence" value="ECO:0007669"/>
    <property type="project" value="UniProtKB-KW"/>
</dbReference>
<dbReference type="InterPro" id="IPR023451">
    <property type="entry name" value="Thymidate_synth/dCMP_Mease_dom"/>
</dbReference>
<feature type="domain" description="DUF4346" evidence="4">
    <location>
        <begin position="404"/>
        <end position="480"/>
    </location>
</feature>
<dbReference type="GO" id="GO:0005829">
    <property type="term" value="C:cytosol"/>
    <property type="evidence" value="ECO:0007669"/>
    <property type="project" value="TreeGrafter"/>
</dbReference>
<dbReference type="InterPro" id="IPR036926">
    <property type="entry name" value="Thymidate_synth/dCMP_Mease_sf"/>
</dbReference>
<dbReference type="Proteomes" id="UP000177159">
    <property type="component" value="Unassembled WGS sequence"/>
</dbReference>
<evidence type="ECO:0000259" key="3">
    <source>
        <dbReference type="Pfam" id="PF00303"/>
    </source>
</evidence>
<reference evidence="5 6" key="1">
    <citation type="journal article" date="2016" name="Nat. Commun.">
        <title>Thousands of microbial genomes shed light on interconnected biogeochemical processes in an aquifer system.</title>
        <authorList>
            <person name="Anantharaman K."/>
            <person name="Brown C.T."/>
            <person name="Hug L.A."/>
            <person name="Sharon I."/>
            <person name="Castelle C.J."/>
            <person name="Probst A.J."/>
            <person name="Thomas B.C."/>
            <person name="Singh A."/>
            <person name="Wilkins M.J."/>
            <person name="Karaoz U."/>
            <person name="Brodie E.L."/>
            <person name="Williams K.H."/>
            <person name="Hubbard S.S."/>
            <person name="Banfield J.F."/>
        </authorList>
    </citation>
    <scope>NUCLEOTIDE SEQUENCE [LARGE SCALE GENOMIC DNA]</scope>
</reference>
<proteinExistence type="predicted"/>
<dbReference type="Pfam" id="PF00303">
    <property type="entry name" value="Thymidylat_synt"/>
    <property type="match status" value="1"/>
</dbReference>
<evidence type="ECO:0000256" key="1">
    <source>
        <dbReference type="ARBA" id="ARBA00022603"/>
    </source>
</evidence>
<keyword evidence="2" id="KW-0808">Transferase</keyword>
<feature type="domain" description="Thymidylate synthase/dCMP hydroxymethylase" evidence="3">
    <location>
        <begin position="258"/>
        <end position="385"/>
    </location>
</feature>